<reference evidence="4" key="2">
    <citation type="submission" date="2015-01" db="EMBL/GenBank/DDBJ databases">
        <title>Evolutionary Origins and Diversification of the Mycorrhizal Mutualists.</title>
        <authorList>
            <consortium name="DOE Joint Genome Institute"/>
            <consortium name="Mycorrhizal Genomics Consortium"/>
            <person name="Kohler A."/>
            <person name="Kuo A."/>
            <person name="Nagy L.G."/>
            <person name="Floudas D."/>
            <person name="Copeland A."/>
            <person name="Barry K.W."/>
            <person name="Cichocki N."/>
            <person name="Veneault-Fourrey C."/>
            <person name="LaButti K."/>
            <person name="Lindquist E.A."/>
            <person name="Lipzen A."/>
            <person name="Lundell T."/>
            <person name="Morin E."/>
            <person name="Murat C."/>
            <person name="Riley R."/>
            <person name="Ohm R."/>
            <person name="Sun H."/>
            <person name="Tunlid A."/>
            <person name="Henrissat B."/>
            <person name="Grigoriev I.V."/>
            <person name="Hibbett D.S."/>
            <person name="Martin F."/>
        </authorList>
    </citation>
    <scope>NUCLEOTIDE SEQUENCE [LARGE SCALE GENOMIC DNA]</scope>
    <source>
        <strain evidence="4">Zn</strain>
    </source>
</reference>
<dbReference type="EMBL" id="KN832871">
    <property type="protein sequence ID" value="KIN05714.1"/>
    <property type="molecule type" value="Genomic_DNA"/>
</dbReference>
<feature type="chain" id="PRO_5002176355" evidence="2">
    <location>
        <begin position="19"/>
        <end position="105"/>
    </location>
</feature>
<organism evidence="3 4">
    <name type="scientific">Oidiodendron maius (strain Zn)</name>
    <dbReference type="NCBI Taxonomy" id="913774"/>
    <lineage>
        <taxon>Eukaryota</taxon>
        <taxon>Fungi</taxon>
        <taxon>Dikarya</taxon>
        <taxon>Ascomycota</taxon>
        <taxon>Pezizomycotina</taxon>
        <taxon>Leotiomycetes</taxon>
        <taxon>Leotiomycetes incertae sedis</taxon>
        <taxon>Myxotrichaceae</taxon>
        <taxon>Oidiodendron</taxon>
    </lineage>
</organism>
<feature type="compositionally biased region" description="Polar residues" evidence="1">
    <location>
        <begin position="53"/>
        <end position="65"/>
    </location>
</feature>
<feature type="signal peptide" evidence="2">
    <location>
        <begin position="1"/>
        <end position="18"/>
    </location>
</feature>
<dbReference type="InParanoid" id="A0A0C3D384"/>
<evidence type="ECO:0000313" key="3">
    <source>
        <dbReference type="EMBL" id="KIN05714.1"/>
    </source>
</evidence>
<feature type="region of interest" description="Disordered" evidence="1">
    <location>
        <begin position="44"/>
        <end position="86"/>
    </location>
</feature>
<protein>
    <submittedName>
        <fullName evidence="3">Uncharacterized protein</fullName>
    </submittedName>
</protein>
<dbReference type="HOGENOM" id="CLU_2237344_0_0_1"/>
<sequence>MKFATLAVVAVSALAANAQYYNASSVTTTVTYCPGTVSSGVSTVSTYPTPSSNGTSIAPSGTISHTPVGPSGSTSPTSPPPTGGAISNSAGSALAIVALAAAYLL</sequence>
<keyword evidence="2" id="KW-0732">Signal</keyword>
<evidence type="ECO:0000313" key="4">
    <source>
        <dbReference type="Proteomes" id="UP000054321"/>
    </source>
</evidence>
<reference evidence="3 4" key="1">
    <citation type="submission" date="2014-04" db="EMBL/GenBank/DDBJ databases">
        <authorList>
            <consortium name="DOE Joint Genome Institute"/>
            <person name="Kuo A."/>
            <person name="Martino E."/>
            <person name="Perotto S."/>
            <person name="Kohler A."/>
            <person name="Nagy L.G."/>
            <person name="Floudas D."/>
            <person name="Copeland A."/>
            <person name="Barry K.W."/>
            <person name="Cichocki N."/>
            <person name="Veneault-Fourrey C."/>
            <person name="LaButti K."/>
            <person name="Lindquist E.A."/>
            <person name="Lipzen A."/>
            <person name="Lundell T."/>
            <person name="Morin E."/>
            <person name="Murat C."/>
            <person name="Sun H."/>
            <person name="Tunlid A."/>
            <person name="Henrissat B."/>
            <person name="Grigoriev I.V."/>
            <person name="Hibbett D.S."/>
            <person name="Martin F."/>
            <person name="Nordberg H.P."/>
            <person name="Cantor M.N."/>
            <person name="Hua S.X."/>
        </authorList>
    </citation>
    <scope>NUCLEOTIDE SEQUENCE [LARGE SCALE GENOMIC DNA]</scope>
    <source>
        <strain evidence="3 4">Zn</strain>
    </source>
</reference>
<gene>
    <name evidence="3" type="ORF">OIDMADRAFT_16951</name>
</gene>
<dbReference type="Proteomes" id="UP000054321">
    <property type="component" value="Unassembled WGS sequence"/>
</dbReference>
<accession>A0A0C3D384</accession>
<keyword evidence="4" id="KW-1185">Reference proteome</keyword>
<dbReference type="AlphaFoldDB" id="A0A0C3D384"/>
<name>A0A0C3D384_OIDMZ</name>
<evidence type="ECO:0000256" key="2">
    <source>
        <dbReference type="SAM" id="SignalP"/>
    </source>
</evidence>
<evidence type="ECO:0000256" key="1">
    <source>
        <dbReference type="SAM" id="MobiDB-lite"/>
    </source>
</evidence>
<proteinExistence type="predicted"/>
<feature type="compositionally biased region" description="Low complexity" evidence="1">
    <location>
        <begin position="66"/>
        <end position="76"/>
    </location>
</feature>